<keyword evidence="9" id="KW-0325">Glycoprotein</keyword>
<feature type="signal peptide" evidence="13">
    <location>
        <begin position="1"/>
        <end position="18"/>
    </location>
</feature>
<evidence type="ECO:0000256" key="7">
    <source>
        <dbReference type="ARBA" id="ARBA00023136"/>
    </source>
</evidence>
<keyword evidence="10" id="KW-0807">Transducer</keyword>
<feature type="transmembrane region" description="Helical" evidence="12">
    <location>
        <begin position="627"/>
        <end position="656"/>
    </location>
</feature>
<dbReference type="FunFam" id="2.10.50.30:FF:000004">
    <property type="entry name" value="Taste receptor type 1 member 3-like protein"/>
    <property type="match status" value="1"/>
</dbReference>
<dbReference type="GO" id="GO:0050909">
    <property type="term" value="P:sensory perception of taste"/>
    <property type="evidence" value="ECO:0007669"/>
    <property type="project" value="UniProtKB-ARBA"/>
</dbReference>
<reference evidence="15" key="2">
    <citation type="submission" date="2025-09" db="UniProtKB">
        <authorList>
            <consortium name="Ensembl"/>
        </authorList>
    </citation>
    <scope>IDENTIFICATION</scope>
</reference>
<dbReference type="GeneTree" id="ENSGT00940000160473"/>
<dbReference type="InterPro" id="IPR028082">
    <property type="entry name" value="Peripla_BP_I"/>
</dbReference>
<evidence type="ECO:0000256" key="1">
    <source>
        <dbReference type="ARBA" id="ARBA00004651"/>
    </source>
</evidence>
<keyword evidence="7 12" id="KW-0472">Membrane</keyword>
<dbReference type="InterPro" id="IPR017978">
    <property type="entry name" value="GPCR_3_C"/>
</dbReference>
<dbReference type="Proteomes" id="UP000694388">
    <property type="component" value="Unplaced"/>
</dbReference>
<evidence type="ECO:0000256" key="5">
    <source>
        <dbReference type="ARBA" id="ARBA00022989"/>
    </source>
</evidence>
<evidence type="ECO:0000313" key="15">
    <source>
        <dbReference type="Ensembl" id="ENSEBUP00000017521.1"/>
    </source>
</evidence>
<evidence type="ECO:0000256" key="4">
    <source>
        <dbReference type="ARBA" id="ARBA00022729"/>
    </source>
</evidence>
<dbReference type="PROSITE" id="PS50259">
    <property type="entry name" value="G_PROTEIN_RECEP_F3_4"/>
    <property type="match status" value="1"/>
</dbReference>
<dbReference type="SUPFAM" id="SSF53822">
    <property type="entry name" value="Periplasmic binding protein-like I"/>
    <property type="match status" value="1"/>
</dbReference>
<comment type="subcellular location">
    <subcellularLocation>
        <location evidence="1">Cell membrane</location>
        <topology evidence="1">Multi-pass membrane protein</topology>
    </subcellularLocation>
</comment>
<name>A0A8C4QM07_EPTBU</name>
<proteinExistence type="inferred from homology"/>
<feature type="domain" description="G-protein coupled receptors family 3 profile" evidence="14">
    <location>
        <begin position="600"/>
        <end position="764"/>
    </location>
</feature>
<comment type="similarity">
    <text evidence="11">Belongs to the G-protein coupled receptor 3 family. TAS1R subfamily.</text>
</comment>
<keyword evidence="2" id="KW-1003">Cell membrane</keyword>
<evidence type="ECO:0000256" key="3">
    <source>
        <dbReference type="ARBA" id="ARBA00022692"/>
    </source>
</evidence>
<dbReference type="InterPro" id="IPR000337">
    <property type="entry name" value="GPCR_3"/>
</dbReference>
<dbReference type="GO" id="GO:0004930">
    <property type="term" value="F:G protein-coupled receptor activity"/>
    <property type="evidence" value="ECO:0007669"/>
    <property type="project" value="UniProtKB-KW"/>
</dbReference>
<evidence type="ECO:0000256" key="9">
    <source>
        <dbReference type="ARBA" id="ARBA00023180"/>
    </source>
</evidence>
<dbReference type="OMA" id="CATHVAG"/>
<accession>A0A8C4QM07</accession>
<protein>
    <submittedName>
        <fullName evidence="15">Vomeronasal 2, receptor 1</fullName>
    </submittedName>
</protein>
<evidence type="ECO:0000313" key="16">
    <source>
        <dbReference type="Proteomes" id="UP000694388"/>
    </source>
</evidence>
<feature type="transmembrane region" description="Helical" evidence="12">
    <location>
        <begin position="743"/>
        <end position="764"/>
    </location>
</feature>
<evidence type="ECO:0000256" key="13">
    <source>
        <dbReference type="SAM" id="SignalP"/>
    </source>
</evidence>
<dbReference type="Gene3D" id="2.10.50.30">
    <property type="entry name" value="GPCR, family 3, nine cysteines domain"/>
    <property type="match status" value="1"/>
</dbReference>
<dbReference type="InterPro" id="IPR011500">
    <property type="entry name" value="GPCR_3_9-Cys_dom"/>
</dbReference>
<evidence type="ECO:0000256" key="12">
    <source>
        <dbReference type="SAM" id="Phobius"/>
    </source>
</evidence>
<dbReference type="PRINTS" id="PR00592">
    <property type="entry name" value="CASENSINGR"/>
</dbReference>
<dbReference type="AlphaFoldDB" id="A0A8C4QM07"/>
<feature type="transmembrane region" description="Helical" evidence="12">
    <location>
        <begin position="709"/>
        <end position="731"/>
    </location>
</feature>
<feature type="transmembrane region" description="Helical" evidence="12">
    <location>
        <begin position="586"/>
        <end position="615"/>
    </location>
</feature>
<evidence type="ECO:0000256" key="11">
    <source>
        <dbReference type="ARBA" id="ARBA00038492"/>
    </source>
</evidence>
<dbReference type="PANTHER" id="PTHR24061:SF422">
    <property type="entry name" value="G-PROTEIN COUPLED RECEPTORS FAMILY 3 PROFILE DOMAIN-CONTAINING PROTEIN"/>
    <property type="match status" value="1"/>
</dbReference>
<feature type="transmembrane region" description="Helical" evidence="12">
    <location>
        <begin position="676"/>
        <end position="697"/>
    </location>
</feature>
<sequence>AQVLFLFILYSGIIFMTFEDIVVNMCNTYSCPYNWFLRLEIFFYRLYPRALRWAMAMAYAIKQINEQNVLLPNITLGHAIYDSCFGVPNTVEAALDYLEPGADNNEPCYFGAVVGAYGSTLSVTLSRFMTLFCIPQLTYASGCKCLSDKRVFPSFLRTFPSDKHQASALADLVQHFGWLYVGTLAVNDDFGRSGVAQFIAEAEDNGVCLAFREILPKVRSDLLIQNLGRIVQRTKANTILLYTNEPDLFPFVEEIIMRNITDKTWLATHPWVSSPILGKKRYAEIFQGSIGFILRRGIVPGLQEFLKSLKPQVTLDYKTSFFRTGLSTDQKRTSSPDHRLCTGNEKLDEVESSFTDISQLRFTYNTYMAVNSVAHALHDLHICIPGEGPFGNGSCAHLHDLKPWQLLLYIRKVRFVNNLGENYHFDGNGDSPGVYELLNWQSNDKGSMEFKMVGTYDLRAPINHKLQVNDVPISVCNEACPSGTRTITLTGQPFCCFDCIACREGEFSNGSEDCIRCPKYFWSNEERSICMPMPEDFMALYDPIALILIILASIALLLTFSVGAIMLQKRESPVVNVTNRHVVGLLLLSVLCSLMSCILFVGKCSTFSVLFRLLFPGKPQMSLMKYFSDFGIICTCVIPQFIYCTIWAIAGFPHVIMNTNMQPGRIVIECAGASLAWPLCAVIYFVLIASVCLGLALKSRNLPVAFNEPKFITFTMMICFLVLFAFVPAYSSTQGKFSLATEMFAIIALSYNLIGCIFMPKCYIRGGSGRDKTVGNRHIR</sequence>
<evidence type="ECO:0000256" key="8">
    <source>
        <dbReference type="ARBA" id="ARBA00023170"/>
    </source>
</evidence>
<dbReference type="Pfam" id="PF01094">
    <property type="entry name" value="ANF_receptor"/>
    <property type="match status" value="1"/>
</dbReference>
<dbReference type="InterPro" id="IPR001828">
    <property type="entry name" value="ANF_lig-bd_rcpt"/>
</dbReference>
<dbReference type="FunFam" id="3.40.50.2300:FF:000016">
    <property type="entry name" value="Taste 1 receptor member 2"/>
    <property type="match status" value="1"/>
</dbReference>
<dbReference type="Gene3D" id="3.40.50.2300">
    <property type="match status" value="2"/>
</dbReference>
<keyword evidence="3 12" id="KW-0812">Transmembrane</keyword>
<evidence type="ECO:0000256" key="6">
    <source>
        <dbReference type="ARBA" id="ARBA00023040"/>
    </source>
</evidence>
<dbReference type="InterPro" id="IPR000068">
    <property type="entry name" value="GPCR_3_Ca_sens_rcpt-rel"/>
</dbReference>
<evidence type="ECO:0000256" key="10">
    <source>
        <dbReference type="ARBA" id="ARBA00023224"/>
    </source>
</evidence>
<dbReference type="Ensembl" id="ENSEBUT00000018097.1">
    <property type="protein sequence ID" value="ENSEBUP00000017521.1"/>
    <property type="gene ID" value="ENSEBUG00000010937.1"/>
</dbReference>
<organism evidence="15 16">
    <name type="scientific">Eptatretus burgeri</name>
    <name type="common">Inshore hagfish</name>
    <dbReference type="NCBI Taxonomy" id="7764"/>
    <lineage>
        <taxon>Eukaryota</taxon>
        <taxon>Metazoa</taxon>
        <taxon>Chordata</taxon>
        <taxon>Craniata</taxon>
        <taxon>Vertebrata</taxon>
        <taxon>Cyclostomata</taxon>
        <taxon>Myxini</taxon>
        <taxon>Myxiniformes</taxon>
        <taxon>Myxinidae</taxon>
        <taxon>Eptatretinae</taxon>
        <taxon>Eptatretus</taxon>
    </lineage>
</organism>
<reference evidence="15" key="1">
    <citation type="submission" date="2025-08" db="UniProtKB">
        <authorList>
            <consortium name="Ensembl"/>
        </authorList>
    </citation>
    <scope>IDENTIFICATION</scope>
</reference>
<dbReference type="Pfam" id="PF07562">
    <property type="entry name" value="NCD3G"/>
    <property type="match status" value="1"/>
</dbReference>
<keyword evidence="6" id="KW-0297">G-protein coupled receptor</keyword>
<dbReference type="GO" id="GO:0005886">
    <property type="term" value="C:plasma membrane"/>
    <property type="evidence" value="ECO:0007669"/>
    <property type="project" value="UniProtKB-SubCell"/>
</dbReference>
<feature type="chain" id="PRO_5034320464" evidence="13">
    <location>
        <begin position="19"/>
        <end position="780"/>
    </location>
</feature>
<evidence type="ECO:0000256" key="2">
    <source>
        <dbReference type="ARBA" id="ARBA00022475"/>
    </source>
</evidence>
<keyword evidence="8" id="KW-0675">Receptor</keyword>
<dbReference type="PRINTS" id="PR00248">
    <property type="entry name" value="GPCRMGR"/>
</dbReference>
<dbReference type="Pfam" id="PF00003">
    <property type="entry name" value="7tm_3"/>
    <property type="match status" value="1"/>
</dbReference>
<dbReference type="InterPro" id="IPR038550">
    <property type="entry name" value="GPCR_3_9-Cys_sf"/>
</dbReference>
<keyword evidence="4 13" id="KW-0732">Signal</keyword>
<keyword evidence="5 12" id="KW-1133">Transmembrane helix</keyword>
<evidence type="ECO:0000259" key="14">
    <source>
        <dbReference type="PROSITE" id="PS50259"/>
    </source>
</evidence>
<keyword evidence="16" id="KW-1185">Reference proteome</keyword>
<dbReference type="PANTHER" id="PTHR24061">
    <property type="entry name" value="CALCIUM-SENSING RECEPTOR-RELATED"/>
    <property type="match status" value="1"/>
</dbReference>
<feature type="transmembrane region" description="Helical" evidence="12">
    <location>
        <begin position="544"/>
        <end position="566"/>
    </location>
</feature>